<keyword evidence="5" id="KW-0540">Nuclease</keyword>
<evidence type="ECO:0000313" key="5">
    <source>
        <dbReference type="EMBL" id="XCN74674.1"/>
    </source>
</evidence>
<keyword evidence="5" id="KW-0378">Hydrolase</keyword>
<protein>
    <submittedName>
        <fullName evidence="5">Restriction endonuclease subunit S</fullName>
        <ecNumber evidence="5">3.1.21.-</ecNumber>
    </submittedName>
</protein>
<dbReference type="GO" id="GO:0016787">
    <property type="term" value="F:hydrolase activity"/>
    <property type="evidence" value="ECO:0007669"/>
    <property type="project" value="UniProtKB-KW"/>
</dbReference>
<dbReference type="PANTHER" id="PTHR30408:SF13">
    <property type="entry name" value="TYPE I RESTRICTION ENZYME HINDI SPECIFICITY SUBUNIT"/>
    <property type="match status" value="1"/>
</dbReference>
<comment type="similarity">
    <text evidence="1">Belongs to the type-I restriction system S methylase family.</text>
</comment>
<accession>A0AAU8M0Q0</accession>
<dbReference type="REBASE" id="963932">
    <property type="entry name" value="S.EaeRat1ORF8020P"/>
</dbReference>
<evidence type="ECO:0000259" key="4">
    <source>
        <dbReference type="Pfam" id="PF01420"/>
    </source>
</evidence>
<dbReference type="SUPFAM" id="SSF116734">
    <property type="entry name" value="DNA methylase specificity domain"/>
    <property type="match status" value="2"/>
</dbReference>
<keyword evidence="2" id="KW-0680">Restriction system</keyword>
<dbReference type="InterPro" id="IPR044946">
    <property type="entry name" value="Restrct_endonuc_typeI_TRD_sf"/>
</dbReference>
<dbReference type="GO" id="GO:0009307">
    <property type="term" value="P:DNA restriction-modification system"/>
    <property type="evidence" value="ECO:0007669"/>
    <property type="project" value="UniProtKB-KW"/>
</dbReference>
<organism evidence="5">
    <name type="scientific">Candidatus Electrothrix aestuarii</name>
    <dbReference type="NCBI Taxonomy" id="3062594"/>
    <lineage>
        <taxon>Bacteria</taxon>
        <taxon>Pseudomonadati</taxon>
        <taxon>Thermodesulfobacteriota</taxon>
        <taxon>Desulfobulbia</taxon>
        <taxon>Desulfobulbales</taxon>
        <taxon>Desulfobulbaceae</taxon>
        <taxon>Candidatus Electrothrix</taxon>
    </lineage>
</organism>
<sequence length="466" mass="51525">MEDEWQTTTLGKIVKDGSGFIQTGPFGSQLHASDYVKDGIPVVMPVNLADNRVNLTDIARITEEDASRLSKHLVKKGDILYSRRGDVTRKALITDSEVGMFCGTGCLLVRPGNKIDPRFLAYHLSSPKNQEWIIRHAIGATMPNLNTGILSDVPLRVPSRALQRAIAHILGSLDDKIKLNRQMNATLEAMAQALFKSWFVDFDPVIDKALAAGNPIPEPLRKKVEARQALGDKRKPLPTEVAQYFPDRFIFSEEMGWVPEGWGESVIGEEVETVGGGTPSTKDATFWEEGVHPFCTPKDMSALNSIVLVDTIRHLTDAGVNKISSGQLPKGVVLISSRAPIGYLAISDIPVSVNQGIIAMLPNQKYGSIYLLLWVHFNMEAIQGRANGSTFLEISKKNFRPIPFVVPPDEITDFFNEQGKGIYNKMSFVSEQIQKLITLRDTLLPKLLSGQLRIPDAEKLIKEAMP</sequence>
<proteinExistence type="inferred from homology"/>
<evidence type="ECO:0000256" key="3">
    <source>
        <dbReference type="ARBA" id="ARBA00023125"/>
    </source>
</evidence>
<dbReference type="Pfam" id="PF01420">
    <property type="entry name" value="Methylase_S"/>
    <property type="match status" value="2"/>
</dbReference>
<dbReference type="GO" id="GO:0004519">
    <property type="term" value="F:endonuclease activity"/>
    <property type="evidence" value="ECO:0007669"/>
    <property type="project" value="UniProtKB-KW"/>
</dbReference>
<dbReference type="AlphaFoldDB" id="A0AAU8M0Q0"/>
<dbReference type="Gene3D" id="3.90.220.20">
    <property type="entry name" value="DNA methylase specificity domains"/>
    <property type="match status" value="2"/>
</dbReference>
<dbReference type="PANTHER" id="PTHR30408">
    <property type="entry name" value="TYPE-1 RESTRICTION ENZYME ECOKI SPECIFICITY PROTEIN"/>
    <property type="match status" value="1"/>
</dbReference>
<keyword evidence="5" id="KW-0255">Endonuclease</keyword>
<evidence type="ECO:0000256" key="1">
    <source>
        <dbReference type="ARBA" id="ARBA00010923"/>
    </source>
</evidence>
<dbReference type="InterPro" id="IPR000055">
    <property type="entry name" value="Restrct_endonuc_typeI_TRD"/>
</dbReference>
<feature type="domain" description="Type I restriction modification DNA specificity" evidence="4">
    <location>
        <begin position="36"/>
        <end position="188"/>
    </location>
</feature>
<evidence type="ECO:0000256" key="2">
    <source>
        <dbReference type="ARBA" id="ARBA00022747"/>
    </source>
</evidence>
<dbReference type="GO" id="GO:0003677">
    <property type="term" value="F:DNA binding"/>
    <property type="evidence" value="ECO:0007669"/>
    <property type="project" value="UniProtKB-KW"/>
</dbReference>
<name>A0AAU8M0Q0_9BACT</name>
<feature type="domain" description="Type I restriction modification DNA specificity" evidence="4">
    <location>
        <begin position="259"/>
        <end position="411"/>
    </location>
</feature>
<reference evidence="5" key="1">
    <citation type="journal article" date="2024" name="Syst. Appl. Microbiol.">
        <title>First single-strain enrichments of Electrothrix cable bacteria, description of E. aestuarii sp. nov. and E. rattekaaiensis sp. nov., and proposal of a cable bacteria taxonomy following the rules of the SeqCode.</title>
        <authorList>
            <person name="Plum-Jensen L.E."/>
            <person name="Schramm A."/>
            <person name="Marshall I.P.G."/>
        </authorList>
    </citation>
    <scope>NUCLEOTIDE SEQUENCE</scope>
    <source>
        <strain evidence="5">Rat1</strain>
    </source>
</reference>
<dbReference type="KEGG" id="eaj:Q3M24_08020"/>
<dbReference type="CDD" id="cd16961">
    <property type="entry name" value="RMtype1_S_TRD-CR_like"/>
    <property type="match status" value="1"/>
</dbReference>
<dbReference type="EMBL" id="CP159373">
    <property type="protein sequence ID" value="XCN74674.1"/>
    <property type="molecule type" value="Genomic_DNA"/>
</dbReference>
<dbReference type="EC" id="3.1.21.-" evidence="5"/>
<dbReference type="InterPro" id="IPR052021">
    <property type="entry name" value="Type-I_RS_S_subunit"/>
</dbReference>
<reference evidence="5" key="2">
    <citation type="submission" date="2024-06" db="EMBL/GenBank/DDBJ databases">
        <authorList>
            <person name="Plum-Jensen L.E."/>
            <person name="Schramm A."/>
            <person name="Marshall I.P.G."/>
        </authorList>
    </citation>
    <scope>NUCLEOTIDE SEQUENCE</scope>
    <source>
        <strain evidence="5">Rat1</strain>
    </source>
</reference>
<keyword evidence="3" id="KW-0238">DNA-binding</keyword>
<gene>
    <name evidence="5" type="ORF">Q3M24_08020</name>
</gene>